<protein>
    <recommendedName>
        <fullName evidence="4">Dihydrodipicolinate synthase</fullName>
    </recommendedName>
</protein>
<keyword evidence="3" id="KW-1185">Reference proteome</keyword>
<dbReference type="RefSeq" id="XP_023622323.1">
    <property type="nucleotide sequence ID" value="XM_023766555.1"/>
</dbReference>
<dbReference type="Gene3D" id="3.20.20.70">
    <property type="entry name" value="Aldolase class I"/>
    <property type="match status" value="1"/>
</dbReference>
<evidence type="ECO:0000256" key="1">
    <source>
        <dbReference type="ARBA" id="ARBA00023239"/>
    </source>
</evidence>
<dbReference type="EMBL" id="FJUY01000001">
    <property type="protein sequence ID" value="CZT15427.1"/>
    <property type="molecule type" value="Genomic_DNA"/>
</dbReference>
<evidence type="ECO:0008006" key="4">
    <source>
        <dbReference type="Google" id="ProtNLM"/>
    </source>
</evidence>
<accession>A0A2D3UU38</accession>
<name>A0A2D3UU38_9PEZI</name>
<dbReference type="CDD" id="cd00408">
    <property type="entry name" value="DHDPS-like"/>
    <property type="match status" value="1"/>
</dbReference>
<dbReference type="SUPFAM" id="SSF51569">
    <property type="entry name" value="Aldolase"/>
    <property type="match status" value="1"/>
</dbReference>
<dbReference type="GO" id="GO:0008840">
    <property type="term" value="F:4-hydroxy-tetrahydrodipicolinate synthase activity"/>
    <property type="evidence" value="ECO:0007669"/>
    <property type="project" value="TreeGrafter"/>
</dbReference>
<dbReference type="InterPro" id="IPR002220">
    <property type="entry name" value="DapA-like"/>
</dbReference>
<reference evidence="2 3" key="1">
    <citation type="submission" date="2016-03" db="EMBL/GenBank/DDBJ databases">
        <authorList>
            <person name="Ploux O."/>
        </authorList>
    </citation>
    <scope>NUCLEOTIDE SEQUENCE [LARGE SCALE GENOMIC DNA]</scope>
    <source>
        <strain evidence="2 3">URUG2</strain>
    </source>
</reference>
<dbReference type="PANTHER" id="PTHR12128">
    <property type="entry name" value="DIHYDRODIPICOLINATE SYNTHASE"/>
    <property type="match status" value="1"/>
</dbReference>
<keyword evidence="1" id="KW-0456">Lyase</keyword>
<proteinExistence type="predicted"/>
<evidence type="ECO:0000313" key="3">
    <source>
        <dbReference type="Proteomes" id="UP000225277"/>
    </source>
</evidence>
<dbReference type="PANTHER" id="PTHR12128:SF66">
    <property type="entry name" value="4-HYDROXY-2-OXOGLUTARATE ALDOLASE, MITOCHONDRIAL"/>
    <property type="match status" value="1"/>
</dbReference>
<evidence type="ECO:0000313" key="2">
    <source>
        <dbReference type="EMBL" id="CZT15427.1"/>
    </source>
</evidence>
<dbReference type="OrthoDB" id="191315at2759"/>
<gene>
    <name evidence="2" type="ORF">RCC_01286</name>
</gene>
<dbReference type="SMART" id="SM01130">
    <property type="entry name" value="DHDPS"/>
    <property type="match status" value="1"/>
</dbReference>
<dbReference type="GeneID" id="35596563"/>
<organism evidence="2 3">
    <name type="scientific">Ramularia collo-cygni</name>
    <dbReference type="NCBI Taxonomy" id="112498"/>
    <lineage>
        <taxon>Eukaryota</taxon>
        <taxon>Fungi</taxon>
        <taxon>Dikarya</taxon>
        <taxon>Ascomycota</taxon>
        <taxon>Pezizomycotina</taxon>
        <taxon>Dothideomycetes</taxon>
        <taxon>Dothideomycetidae</taxon>
        <taxon>Mycosphaerellales</taxon>
        <taxon>Mycosphaerellaceae</taxon>
        <taxon>Ramularia</taxon>
    </lineage>
</organism>
<dbReference type="AlphaFoldDB" id="A0A2D3UU38"/>
<dbReference type="Pfam" id="PF00701">
    <property type="entry name" value="DHDPS"/>
    <property type="match status" value="1"/>
</dbReference>
<dbReference type="InterPro" id="IPR013785">
    <property type="entry name" value="Aldolase_TIM"/>
</dbReference>
<sequence>MASSDSKQYDRLYIAMVLPLHADESIDEQGLRNLIRYFLEKQKSTPRLALIVNPEAGEVFYMTPEEQLLVMKITLEEVKGALPVYTGIFANTTKGLVEMARKASDLKVDGLFLMPPIGAMDITTSWDPVRYPEVFADSSIGAVTKAVPHLPILIHPTAAPTAAYGVGLPVEATMAILEKYPQVVGWKMVYNYEGNRKISRSIRSLDRHVAILGATAVLFHENLAMGHFDGTVTGSFNYALEPMVKHIAAWERGGY</sequence>
<dbReference type="Proteomes" id="UP000225277">
    <property type="component" value="Unassembled WGS sequence"/>
</dbReference>